<evidence type="ECO:0000313" key="1">
    <source>
        <dbReference type="EMBL" id="EKX99741.1"/>
    </source>
</evidence>
<name>L1N957_9BACT</name>
<organism evidence="1 2">
    <name type="scientific">Hoylesella saccharolytica F0055</name>
    <dbReference type="NCBI Taxonomy" id="1127699"/>
    <lineage>
        <taxon>Bacteria</taxon>
        <taxon>Pseudomonadati</taxon>
        <taxon>Bacteroidota</taxon>
        <taxon>Bacteroidia</taxon>
        <taxon>Bacteroidales</taxon>
        <taxon>Prevotellaceae</taxon>
        <taxon>Hoylesella</taxon>
    </lineage>
</organism>
<protein>
    <submittedName>
        <fullName evidence="1">Uncharacterized protein</fullName>
    </submittedName>
</protein>
<dbReference type="PATRIC" id="fig|1127699.3.peg.1409"/>
<sequence length="42" mass="4898">MGNPFIQRLLSLEGSLASLLQRYPFFSTSRQIVRDTHQVYAR</sequence>
<dbReference type="AlphaFoldDB" id="L1N957"/>
<evidence type="ECO:0000313" key="2">
    <source>
        <dbReference type="Proteomes" id="UP000010433"/>
    </source>
</evidence>
<accession>L1N957</accession>
<dbReference type="HOGENOM" id="CLU_3255965_0_0_10"/>
<dbReference type="EMBL" id="AMEP01000096">
    <property type="protein sequence ID" value="EKX99741.1"/>
    <property type="molecule type" value="Genomic_DNA"/>
</dbReference>
<proteinExistence type="predicted"/>
<reference evidence="1 2" key="1">
    <citation type="submission" date="2012-05" db="EMBL/GenBank/DDBJ databases">
        <authorList>
            <person name="Weinstock G."/>
            <person name="Sodergren E."/>
            <person name="Lobos E.A."/>
            <person name="Fulton L."/>
            <person name="Fulton R."/>
            <person name="Courtney L."/>
            <person name="Fronick C."/>
            <person name="O'Laughlin M."/>
            <person name="Godfrey J."/>
            <person name="Wilson R.M."/>
            <person name="Miner T."/>
            <person name="Farmer C."/>
            <person name="Delehaunty K."/>
            <person name="Cordes M."/>
            <person name="Minx P."/>
            <person name="Tomlinson C."/>
            <person name="Chen J."/>
            <person name="Wollam A."/>
            <person name="Pepin K.H."/>
            <person name="Bhonagiri V."/>
            <person name="Zhang X."/>
            <person name="Suruliraj S."/>
            <person name="Warren W."/>
            <person name="Mitreva M."/>
            <person name="Mardis E.R."/>
            <person name="Wilson R.K."/>
        </authorList>
    </citation>
    <scope>NUCLEOTIDE SEQUENCE [LARGE SCALE GENOMIC DNA]</scope>
    <source>
        <strain evidence="1 2">F0055</strain>
    </source>
</reference>
<dbReference type="STRING" id="1127699.HMPREF9151_01530"/>
<comment type="caution">
    <text evidence="1">The sequence shown here is derived from an EMBL/GenBank/DDBJ whole genome shotgun (WGS) entry which is preliminary data.</text>
</comment>
<dbReference type="Proteomes" id="UP000010433">
    <property type="component" value="Unassembled WGS sequence"/>
</dbReference>
<gene>
    <name evidence="1" type="ORF">HMPREF9151_01530</name>
</gene>
<keyword evidence="2" id="KW-1185">Reference proteome</keyword>